<reference evidence="4 5" key="1">
    <citation type="submission" date="2024-10" db="EMBL/GenBank/DDBJ databases">
        <title>Updated reference genomes for cyclostephanoid diatoms.</title>
        <authorList>
            <person name="Roberts W.R."/>
            <person name="Alverson A.J."/>
        </authorList>
    </citation>
    <scope>NUCLEOTIDE SEQUENCE [LARGE SCALE GENOMIC DNA]</scope>
    <source>
        <strain evidence="4 5">AJA010-31</strain>
    </source>
</reference>
<evidence type="ECO:0000313" key="5">
    <source>
        <dbReference type="Proteomes" id="UP001530400"/>
    </source>
</evidence>
<dbReference type="InterPro" id="IPR043504">
    <property type="entry name" value="Peptidase_S1_PA_chymotrypsin"/>
</dbReference>
<feature type="non-terminal residue" evidence="4">
    <location>
        <position position="1"/>
    </location>
</feature>
<gene>
    <name evidence="4" type="ORF">ACHAWO_011608</name>
</gene>
<dbReference type="CDD" id="cd00190">
    <property type="entry name" value="Tryp_SPc"/>
    <property type="match status" value="1"/>
</dbReference>
<dbReference type="InterPro" id="IPR050430">
    <property type="entry name" value="Peptidase_S1"/>
</dbReference>
<accession>A0ABD3PGF4</accession>
<sequence>KRHFCGHWLSPSDGWRYAAEVIEVAEYIPHPEYTNKTADNDVMLLLLKSTIEDFPVVNLNTNSSQPHVEDVVTVMGFGDTTVDDDVFEGSDVLKVAEVFVQSNEECEESEGNIWGGKLSYDDLVTNKMICAEAKKFDSCQADSAKRHSGKFNLTLTGGPLVILGKNYTEDIQVGIVSWVFGCAHKHFPGIYARVSSYCEWMCEHVCEKSTNAPDSFQCGVSMTSI</sequence>
<dbReference type="InterPro" id="IPR009003">
    <property type="entry name" value="Peptidase_S1_PA"/>
</dbReference>
<organism evidence="4 5">
    <name type="scientific">Cyclotella atomus</name>
    <dbReference type="NCBI Taxonomy" id="382360"/>
    <lineage>
        <taxon>Eukaryota</taxon>
        <taxon>Sar</taxon>
        <taxon>Stramenopiles</taxon>
        <taxon>Ochrophyta</taxon>
        <taxon>Bacillariophyta</taxon>
        <taxon>Coscinodiscophyceae</taxon>
        <taxon>Thalassiosirophycidae</taxon>
        <taxon>Stephanodiscales</taxon>
        <taxon>Stephanodiscaceae</taxon>
        <taxon>Cyclotella</taxon>
    </lineage>
</organism>
<dbReference type="PROSITE" id="PS50240">
    <property type="entry name" value="TRYPSIN_DOM"/>
    <property type="match status" value="1"/>
</dbReference>
<dbReference type="EMBL" id="JALLPJ020000635">
    <property type="protein sequence ID" value="KAL3786797.1"/>
    <property type="molecule type" value="Genomic_DNA"/>
</dbReference>
<feature type="domain" description="Peptidase S1" evidence="3">
    <location>
        <begin position="20"/>
        <end position="206"/>
    </location>
</feature>
<evidence type="ECO:0000259" key="3">
    <source>
        <dbReference type="PROSITE" id="PS50240"/>
    </source>
</evidence>
<evidence type="ECO:0000256" key="2">
    <source>
        <dbReference type="ARBA" id="ARBA00023157"/>
    </source>
</evidence>
<dbReference type="PANTHER" id="PTHR24276:SF91">
    <property type="entry name" value="AT26814P-RELATED"/>
    <property type="match status" value="1"/>
</dbReference>
<keyword evidence="1" id="KW-0843">Virulence</keyword>
<dbReference type="InterPro" id="IPR001254">
    <property type="entry name" value="Trypsin_dom"/>
</dbReference>
<comment type="caution">
    <text evidence="4">The sequence shown here is derived from an EMBL/GenBank/DDBJ whole genome shotgun (WGS) entry which is preliminary data.</text>
</comment>
<name>A0ABD3PGF4_9STRA</name>
<dbReference type="Proteomes" id="UP001530400">
    <property type="component" value="Unassembled WGS sequence"/>
</dbReference>
<protein>
    <recommendedName>
        <fullName evidence="3">Peptidase S1 domain-containing protein</fullName>
    </recommendedName>
</protein>
<proteinExistence type="predicted"/>
<keyword evidence="2" id="KW-1015">Disulfide bond</keyword>
<dbReference type="SUPFAM" id="SSF50494">
    <property type="entry name" value="Trypsin-like serine proteases"/>
    <property type="match status" value="1"/>
</dbReference>
<dbReference type="SMART" id="SM00020">
    <property type="entry name" value="Tryp_SPc"/>
    <property type="match status" value="1"/>
</dbReference>
<evidence type="ECO:0000256" key="1">
    <source>
        <dbReference type="ARBA" id="ARBA00023026"/>
    </source>
</evidence>
<dbReference type="PANTHER" id="PTHR24276">
    <property type="entry name" value="POLYSERASE-RELATED"/>
    <property type="match status" value="1"/>
</dbReference>
<evidence type="ECO:0000313" key="4">
    <source>
        <dbReference type="EMBL" id="KAL3786797.1"/>
    </source>
</evidence>
<dbReference type="Pfam" id="PF00089">
    <property type="entry name" value="Trypsin"/>
    <property type="match status" value="1"/>
</dbReference>
<dbReference type="Gene3D" id="2.40.10.10">
    <property type="entry name" value="Trypsin-like serine proteases"/>
    <property type="match status" value="1"/>
</dbReference>
<keyword evidence="5" id="KW-1185">Reference proteome</keyword>
<dbReference type="AlphaFoldDB" id="A0ABD3PGF4"/>